<evidence type="ECO:0000313" key="2">
    <source>
        <dbReference type="Proteomes" id="UP000095598"/>
    </source>
</evidence>
<dbReference type="Proteomes" id="UP000095598">
    <property type="component" value="Unassembled WGS sequence"/>
</dbReference>
<reference evidence="1 2" key="1">
    <citation type="submission" date="2015-09" db="EMBL/GenBank/DDBJ databases">
        <authorList>
            <consortium name="Pathogen Informatics"/>
        </authorList>
    </citation>
    <scope>NUCLEOTIDE SEQUENCE [LARGE SCALE GENOMIC DNA]</scope>
    <source>
        <strain evidence="1 2">2789STDY5608868</strain>
    </source>
</reference>
<accession>A0A173TXR8</accession>
<dbReference type="RefSeq" id="WP_055259228.1">
    <property type="nucleotide sequence ID" value="NZ_CYXT01000019.1"/>
</dbReference>
<proteinExistence type="predicted"/>
<sequence>MKKLNVEEIKKELLNEEMSFTDLDNFMMESGYYSVFDDGVTADIKQDGNVVYTATDSNECEVQIFFEITIDNGEDEAEEAFYLKVTDVQEF</sequence>
<evidence type="ECO:0000313" key="1">
    <source>
        <dbReference type="EMBL" id="CUN06897.1"/>
    </source>
</evidence>
<gene>
    <name evidence="1" type="ORF">ERS852425_02422</name>
</gene>
<protein>
    <submittedName>
        <fullName evidence="1">Uncharacterized protein</fullName>
    </submittedName>
</protein>
<dbReference type="EMBL" id="CYXT01000019">
    <property type="protein sequence ID" value="CUN06897.1"/>
    <property type="molecule type" value="Genomic_DNA"/>
</dbReference>
<organism evidence="1 2">
    <name type="scientific">Anaerostipes hadrus</name>
    <dbReference type="NCBI Taxonomy" id="649756"/>
    <lineage>
        <taxon>Bacteria</taxon>
        <taxon>Bacillati</taxon>
        <taxon>Bacillota</taxon>
        <taxon>Clostridia</taxon>
        <taxon>Lachnospirales</taxon>
        <taxon>Lachnospiraceae</taxon>
        <taxon>Anaerostipes</taxon>
    </lineage>
</organism>
<name>A0A173TXR8_ANAHA</name>
<dbReference type="AlphaFoldDB" id="A0A173TXR8"/>